<protein>
    <submittedName>
        <fullName evidence="1">Uncharacterized protein</fullName>
    </submittedName>
</protein>
<dbReference type="RefSeq" id="WP_009762447.1">
    <property type="nucleotide sequence ID" value="NZ_CP141049.1"/>
</dbReference>
<evidence type="ECO:0000313" key="1">
    <source>
        <dbReference type="EMBL" id="EIM26396.1"/>
    </source>
</evidence>
<dbReference type="HOGENOM" id="CLU_2142992_0_0_5"/>
<dbReference type="InterPro" id="IPR023214">
    <property type="entry name" value="HAD_sf"/>
</dbReference>
<dbReference type="OrthoDB" id="9800058at2"/>
<dbReference type="STRING" id="864069.MicloDRAFT_00029450"/>
<dbReference type="eggNOG" id="COG0637">
    <property type="taxonomic scope" value="Bacteria"/>
</dbReference>
<proteinExistence type="predicted"/>
<gene>
    <name evidence="1" type="ORF">MicloDRAFT_00029450</name>
</gene>
<dbReference type="PATRIC" id="fig|864069.3.peg.3184"/>
<evidence type="ECO:0000313" key="2">
    <source>
        <dbReference type="Proteomes" id="UP000003947"/>
    </source>
</evidence>
<dbReference type="Proteomes" id="UP000003947">
    <property type="component" value="Unassembled WGS sequence"/>
</dbReference>
<dbReference type="SUPFAM" id="SSF56784">
    <property type="entry name" value="HAD-like"/>
    <property type="match status" value="1"/>
</dbReference>
<dbReference type="InterPro" id="IPR023198">
    <property type="entry name" value="PGP-like_dom2"/>
</dbReference>
<dbReference type="InterPro" id="IPR036412">
    <property type="entry name" value="HAD-like_sf"/>
</dbReference>
<dbReference type="Gene3D" id="3.40.50.1000">
    <property type="entry name" value="HAD superfamily/HAD-like"/>
    <property type="match status" value="1"/>
</dbReference>
<sequence length="112" mass="12324">MRTQTTSARAVLWGIDGTLLLSESINFRVLRLALYTEGVEASNEFHQEIVGQSATVVYKKCRQSFGISVSLNEWRRLKYSYCTAHAAEIAARPGALGPVCTTFFAPASVLSH</sequence>
<organism evidence="1 2">
    <name type="scientific">Microvirga lotononidis</name>
    <dbReference type="NCBI Taxonomy" id="864069"/>
    <lineage>
        <taxon>Bacteria</taxon>
        <taxon>Pseudomonadati</taxon>
        <taxon>Pseudomonadota</taxon>
        <taxon>Alphaproteobacteria</taxon>
        <taxon>Hyphomicrobiales</taxon>
        <taxon>Methylobacteriaceae</taxon>
        <taxon>Microvirga</taxon>
    </lineage>
</organism>
<accession>I4YR04</accession>
<dbReference type="EMBL" id="JH660645">
    <property type="protein sequence ID" value="EIM26396.1"/>
    <property type="molecule type" value="Genomic_DNA"/>
</dbReference>
<dbReference type="Gene3D" id="1.10.150.240">
    <property type="entry name" value="Putative phosphatase, domain 2"/>
    <property type="match status" value="1"/>
</dbReference>
<keyword evidence="2" id="KW-1185">Reference proteome</keyword>
<dbReference type="AlphaFoldDB" id="I4YR04"/>
<name>I4YR04_9HYPH</name>
<reference evidence="1 2" key="1">
    <citation type="submission" date="2012-02" db="EMBL/GenBank/DDBJ databases">
        <title>Improved High-Quality Draft sequence of Microvirga sp. WSM3557.</title>
        <authorList>
            <consortium name="US DOE Joint Genome Institute"/>
            <person name="Lucas S."/>
            <person name="Han J."/>
            <person name="Lapidus A."/>
            <person name="Cheng J.-F."/>
            <person name="Goodwin L."/>
            <person name="Pitluck S."/>
            <person name="Peters L."/>
            <person name="Zhang X."/>
            <person name="Detter J.C."/>
            <person name="Han C."/>
            <person name="Tapia R."/>
            <person name="Land M."/>
            <person name="Hauser L."/>
            <person name="Kyrpides N."/>
            <person name="Ivanova N."/>
            <person name="Pagani I."/>
            <person name="Brau L."/>
            <person name="Yates R."/>
            <person name="O'Hara G."/>
            <person name="Rui T."/>
            <person name="Howieson J."/>
            <person name="Reeve W."/>
            <person name="Woyke T."/>
        </authorList>
    </citation>
    <scope>NUCLEOTIDE SEQUENCE [LARGE SCALE GENOMIC DNA]</scope>
    <source>
        <strain evidence="1 2">WSM3557</strain>
    </source>
</reference>